<evidence type="ECO:0000313" key="2">
    <source>
        <dbReference type="EMBL" id="ERJ18297.1"/>
    </source>
</evidence>
<evidence type="ECO:0000313" key="3">
    <source>
        <dbReference type="Proteomes" id="UP000006242"/>
    </source>
</evidence>
<gene>
    <name evidence="2" type="ORF">SSPSH_002925</name>
</gene>
<accession>U2EIY3</accession>
<organism evidence="2 3">
    <name type="scientific">Salinisphaera shabanensis E1L3A</name>
    <dbReference type="NCBI Taxonomy" id="1033802"/>
    <lineage>
        <taxon>Bacteria</taxon>
        <taxon>Pseudomonadati</taxon>
        <taxon>Pseudomonadota</taxon>
        <taxon>Gammaproteobacteria</taxon>
        <taxon>Salinisphaerales</taxon>
        <taxon>Salinisphaeraceae</taxon>
        <taxon>Salinisphaera</taxon>
    </lineage>
</organism>
<reference evidence="2 3" key="2">
    <citation type="journal article" date="2013" name="PLoS ONE">
        <title>INDIGO - INtegrated Data Warehouse of MIcrobial GenOmes with Examples from the Red Sea Extremophiles.</title>
        <authorList>
            <person name="Alam I."/>
            <person name="Antunes A."/>
            <person name="Kamau A.A."/>
            <person name="Ba Alawi W."/>
            <person name="Kalkatawi M."/>
            <person name="Stingl U."/>
            <person name="Bajic V.B."/>
        </authorList>
    </citation>
    <scope>NUCLEOTIDE SEQUENCE [LARGE SCALE GENOMIC DNA]</scope>
    <source>
        <strain evidence="2 3">E1L3A</strain>
    </source>
</reference>
<dbReference type="Proteomes" id="UP000006242">
    <property type="component" value="Unassembled WGS sequence"/>
</dbReference>
<comment type="caution">
    <text evidence="2">The sequence shown here is derived from an EMBL/GenBank/DDBJ whole genome shotgun (WGS) entry which is preliminary data.</text>
</comment>
<proteinExistence type="predicted"/>
<keyword evidence="1" id="KW-0175">Coiled coil</keyword>
<sequence length="194" mass="21900">MTQYFSSNSHDLRIVSAEQLYARAALVQDLNSKEIKSATAVAWYRLPDKIPCGLSDCHQWHGRGYVARLPDGREVHMGKDCGTSLLGEEWRHATNALDYQDRIRQLRITLDNALVAKVEIERELDALTEAPNGARWVARRKREFESTLPEQVIDRIKAQARRHETAVTIEVHLSADEIAKRSAGGQRVTVKSGV</sequence>
<feature type="non-terminal residue" evidence="2">
    <location>
        <position position="194"/>
    </location>
</feature>
<reference evidence="2 3" key="1">
    <citation type="journal article" date="2011" name="J. Bacteriol.">
        <title>Genome sequence of Salinisphaera shabanensis, a gammaproteobacterium from the harsh, variable environment of the brine-seawater interface of the Shaban Deep in the Red Sea.</title>
        <authorList>
            <person name="Antunes A."/>
            <person name="Alam I."/>
            <person name="Bajic V.B."/>
            <person name="Stingl U."/>
        </authorList>
    </citation>
    <scope>NUCLEOTIDE SEQUENCE [LARGE SCALE GENOMIC DNA]</scope>
    <source>
        <strain evidence="2 3">E1L3A</strain>
    </source>
</reference>
<dbReference type="eggNOG" id="ENOG5033C1Q">
    <property type="taxonomic scope" value="Bacteria"/>
</dbReference>
<feature type="coiled-coil region" evidence="1">
    <location>
        <begin position="103"/>
        <end position="130"/>
    </location>
</feature>
<keyword evidence="3" id="KW-1185">Reference proteome</keyword>
<dbReference type="AlphaFoldDB" id="U2EIY3"/>
<name>U2EIY3_9GAMM</name>
<protein>
    <submittedName>
        <fullName evidence="2">Uncharacterized protein</fullName>
    </submittedName>
</protein>
<dbReference type="EMBL" id="AFNV02000021">
    <property type="protein sequence ID" value="ERJ18297.1"/>
    <property type="molecule type" value="Genomic_DNA"/>
</dbReference>
<evidence type="ECO:0000256" key="1">
    <source>
        <dbReference type="SAM" id="Coils"/>
    </source>
</evidence>